<sequence>MPGTDNTVGKQRGRPFQKGQSGNPEGRPKGSRNATTLALEALLDGQATALTQKAIDLALTGDIPALRLCLDRILPPRKDRPVTFTLPEIKSAQDASAVVSSVLEAVAAGEITPADAAEVGKLIDSYVKAYETAELAGRLERLERMTSQ</sequence>
<evidence type="ECO:0000256" key="1">
    <source>
        <dbReference type="SAM" id="MobiDB-lite"/>
    </source>
</evidence>
<evidence type="ECO:0000313" key="4">
    <source>
        <dbReference type="Proteomes" id="UP000050863"/>
    </source>
</evidence>
<evidence type="ECO:0000259" key="2">
    <source>
        <dbReference type="Pfam" id="PF18932"/>
    </source>
</evidence>
<name>A0A0R3LF68_9BRAD</name>
<dbReference type="AlphaFoldDB" id="A0A0R3LF68"/>
<gene>
    <name evidence="3" type="ORF">CQ12_11495</name>
</gene>
<feature type="region of interest" description="Disordered" evidence="1">
    <location>
        <begin position="1"/>
        <end position="32"/>
    </location>
</feature>
<dbReference type="OrthoDB" id="2086138at2"/>
<dbReference type="STRING" id="280332.CQ12_11495"/>
<reference evidence="3 4" key="1">
    <citation type="submission" date="2014-03" db="EMBL/GenBank/DDBJ databases">
        <title>Bradyrhizobium valentinum sp. nov., isolated from effective nodules of Lupinus mariae-josephae, a lupine endemic of basic-lime soils in Eastern Spain.</title>
        <authorList>
            <person name="Duran D."/>
            <person name="Rey L."/>
            <person name="Navarro A."/>
            <person name="Busquets A."/>
            <person name="Imperial J."/>
            <person name="Ruiz-Argueso T."/>
        </authorList>
    </citation>
    <scope>NUCLEOTIDE SEQUENCE [LARGE SCALE GENOMIC DNA]</scope>
    <source>
        <strain evidence="3 4">PAC68</strain>
    </source>
</reference>
<keyword evidence="4" id="KW-1185">Reference proteome</keyword>
<dbReference type="EMBL" id="LLXZ01000118">
    <property type="protein sequence ID" value="KRR06203.1"/>
    <property type="molecule type" value="Genomic_DNA"/>
</dbReference>
<accession>A0A0R3LF68</accession>
<feature type="domain" description="DUF5681" evidence="2">
    <location>
        <begin position="15"/>
        <end position="75"/>
    </location>
</feature>
<dbReference type="InterPro" id="IPR043736">
    <property type="entry name" value="DUF5681"/>
</dbReference>
<dbReference type="RefSeq" id="WP_057836836.1">
    <property type="nucleotide sequence ID" value="NZ_LLXZ01000118.1"/>
</dbReference>
<proteinExistence type="predicted"/>
<dbReference type="Proteomes" id="UP000050863">
    <property type="component" value="Unassembled WGS sequence"/>
</dbReference>
<comment type="caution">
    <text evidence="3">The sequence shown here is derived from an EMBL/GenBank/DDBJ whole genome shotgun (WGS) entry which is preliminary data.</text>
</comment>
<organism evidence="3 4">
    <name type="scientific">Bradyrhizobium jicamae</name>
    <dbReference type="NCBI Taxonomy" id="280332"/>
    <lineage>
        <taxon>Bacteria</taxon>
        <taxon>Pseudomonadati</taxon>
        <taxon>Pseudomonadota</taxon>
        <taxon>Alphaproteobacteria</taxon>
        <taxon>Hyphomicrobiales</taxon>
        <taxon>Nitrobacteraceae</taxon>
        <taxon>Bradyrhizobium</taxon>
    </lineage>
</organism>
<evidence type="ECO:0000313" key="3">
    <source>
        <dbReference type="EMBL" id="KRR06203.1"/>
    </source>
</evidence>
<dbReference type="Pfam" id="PF18932">
    <property type="entry name" value="DUF5681"/>
    <property type="match status" value="1"/>
</dbReference>
<protein>
    <recommendedName>
        <fullName evidence="2">DUF5681 domain-containing protein</fullName>
    </recommendedName>
</protein>